<dbReference type="GO" id="GO:0046278">
    <property type="term" value="P:3,4-dihydroxybenzoate metabolic process"/>
    <property type="evidence" value="ECO:0007669"/>
    <property type="project" value="InterPro"/>
</dbReference>
<dbReference type="InterPro" id="IPR012794">
    <property type="entry name" value="PcaR_PcaU"/>
</dbReference>
<proteinExistence type="predicted"/>
<gene>
    <name evidence="6" type="ORF">DVA86_00605</name>
</gene>
<evidence type="ECO:0000259" key="4">
    <source>
        <dbReference type="PROSITE" id="PS51077"/>
    </source>
</evidence>
<protein>
    <submittedName>
        <fullName evidence="6">IclR family transcriptional regulator</fullName>
    </submittedName>
</protein>
<dbReference type="AlphaFoldDB" id="A0A345XIA0"/>
<dbReference type="NCBIfam" id="TIGR02431">
    <property type="entry name" value="pcaR_pcaU"/>
    <property type="match status" value="1"/>
</dbReference>
<evidence type="ECO:0000256" key="1">
    <source>
        <dbReference type="ARBA" id="ARBA00023015"/>
    </source>
</evidence>
<dbReference type="InterPro" id="IPR014757">
    <property type="entry name" value="Tscrpt_reg_IclR_C"/>
</dbReference>
<dbReference type="PANTHER" id="PTHR30136">
    <property type="entry name" value="HELIX-TURN-HELIX TRANSCRIPTIONAL REGULATOR, ICLR FAMILY"/>
    <property type="match status" value="1"/>
</dbReference>
<dbReference type="GO" id="GO:0045893">
    <property type="term" value="P:positive regulation of DNA-templated transcription"/>
    <property type="evidence" value="ECO:0007669"/>
    <property type="project" value="InterPro"/>
</dbReference>
<evidence type="ECO:0000256" key="3">
    <source>
        <dbReference type="ARBA" id="ARBA00023163"/>
    </source>
</evidence>
<evidence type="ECO:0000313" key="6">
    <source>
        <dbReference type="EMBL" id="AXK31366.1"/>
    </source>
</evidence>
<dbReference type="KEGG" id="sarm:DVA86_00605"/>
<dbReference type="GO" id="GO:0045892">
    <property type="term" value="P:negative regulation of DNA-templated transcription"/>
    <property type="evidence" value="ECO:0007669"/>
    <property type="project" value="TreeGrafter"/>
</dbReference>
<dbReference type="InterPro" id="IPR036390">
    <property type="entry name" value="WH_DNA-bd_sf"/>
</dbReference>
<dbReference type="Gene3D" id="1.10.10.10">
    <property type="entry name" value="Winged helix-like DNA-binding domain superfamily/Winged helix DNA-binding domain"/>
    <property type="match status" value="2"/>
</dbReference>
<dbReference type="PROSITE" id="PS51078">
    <property type="entry name" value="ICLR_ED"/>
    <property type="match status" value="2"/>
</dbReference>
<dbReference type="SMART" id="SM00346">
    <property type="entry name" value="HTH_ICLR"/>
    <property type="match status" value="2"/>
</dbReference>
<keyword evidence="1" id="KW-0805">Transcription regulation</keyword>
<keyword evidence="7" id="KW-1185">Reference proteome</keyword>
<dbReference type="PROSITE" id="PS51077">
    <property type="entry name" value="HTH_ICLR"/>
    <property type="match status" value="1"/>
</dbReference>
<dbReference type="EMBL" id="CP031320">
    <property type="protein sequence ID" value="AXK31366.1"/>
    <property type="molecule type" value="Genomic_DNA"/>
</dbReference>
<reference evidence="6 7" key="1">
    <citation type="submission" date="2018-07" db="EMBL/GenBank/DDBJ databases">
        <title>Draft genome of the type strain Streptomyces armeniacus ATCC 15676.</title>
        <authorList>
            <person name="Labana P."/>
            <person name="Gosse J.T."/>
            <person name="Boddy C.N."/>
        </authorList>
    </citation>
    <scope>NUCLEOTIDE SEQUENCE [LARGE SCALE GENOMIC DNA]</scope>
    <source>
        <strain evidence="6 7">ATCC 15676</strain>
    </source>
</reference>
<dbReference type="InterPro" id="IPR005471">
    <property type="entry name" value="Tscrpt_reg_IclR_N"/>
</dbReference>
<dbReference type="Pfam" id="PF01614">
    <property type="entry name" value="IclR_C"/>
    <property type="match status" value="3"/>
</dbReference>
<feature type="domain" description="IclR-ED" evidence="5">
    <location>
        <begin position="96"/>
        <end position="291"/>
    </location>
</feature>
<dbReference type="GO" id="GO:0003700">
    <property type="term" value="F:DNA-binding transcription factor activity"/>
    <property type="evidence" value="ECO:0007669"/>
    <property type="project" value="TreeGrafter"/>
</dbReference>
<dbReference type="RefSeq" id="WP_208874820.1">
    <property type="nucleotide sequence ID" value="NZ_CP031320.1"/>
</dbReference>
<evidence type="ECO:0000259" key="5">
    <source>
        <dbReference type="PROSITE" id="PS51078"/>
    </source>
</evidence>
<dbReference type="InterPro" id="IPR029016">
    <property type="entry name" value="GAF-like_dom_sf"/>
</dbReference>
<dbReference type="Gene3D" id="3.30.450.40">
    <property type="match status" value="2"/>
</dbReference>
<sequence length="579" mass="60127">MSPPPSTAAAAGAFAPDADADAAGAAEHAEPGVLGPLERGVAVLRALSAPDGHRQRPSDLVHTTGLARATVDRLVSTLTRIGYVRPAGRDIEPAPRLMELGNGYLASSGIPDALGPFTAELADAVDESVSLAVPDGTGVRFVAQCTRRRAMSLAFRIGDLVPAERCAAGTVLAAGWDEAGYDAWRERRRADPDDAGFPIAPRRDAPSAAEVEADFRHRTEGAAASGWAVDDGLVEPGLIAVAAPVHDAEGRPVCAVSVVSHTSRHTLDSLAGAAVPRLREMLPAMGRALAEAEAPGAAAPAPLDDVTREAKGELGADFLQSLARGLAVLRALGTRRGGCTLSEAAKATGLPRATARRALLSLVHLGYVEYAEAAGRRFRMLPRVLELGYAHLSGLGFTDLAEPHLRRLAAEAGESASMAVLDGPDIRYVARVPTYRIMTVNITVGTRFPAYATSMGRVLLAGLPAAERTELLARTELRRFTSRTVTGPAELERILADTEEAGYALVDGELEEGLRSLAVPVRDAAGHVVAAVNVPTHAGRHSADETRAALLPALRAAQAGMEADLRAVGGVPGVPGAGG</sequence>
<evidence type="ECO:0000313" key="7">
    <source>
        <dbReference type="Proteomes" id="UP000254425"/>
    </source>
</evidence>
<dbReference type="InterPro" id="IPR050707">
    <property type="entry name" value="HTH_MetabolicPath_Reg"/>
</dbReference>
<dbReference type="PANTHER" id="PTHR30136:SF34">
    <property type="entry name" value="TRANSCRIPTIONAL REGULATOR"/>
    <property type="match status" value="1"/>
</dbReference>
<evidence type="ECO:0000256" key="2">
    <source>
        <dbReference type="ARBA" id="ARBA00023125"/>
    </source>
</evidence>
<dbReference type="InterPro" id="IPR036388">
    <property type="entry name" value="WH-like_DNA-bd_sf"/>
</dbReference>
<dbReference type="Proteomes" id="UP000254425">
    <property type="component" value="Chromosome"/>
</dbReference>
<keyword evidence="2" id="KW-0238">DNA-binding</keyword>
<dbReference type="SUPFAM" id="SSF55781">
    <property type="entry name" value="GAF domain-like"/>
    <property type="match status" value="2"/>
</dbReference>
<feature type="domain" description="HTH iclR-type" evidence="4">
    <location>
        <begin position="319"/>
        <end position="382"/>
    </location>
</feature>
<keyword evidence="3" id="KW-0804">Transcription</keyword>
<feature type="domain" description="IclR-ED" evidence="5">
    <location>
        <begin position="383"/>
        <end position="567"/>
    </location>
</feature>
<name>A0A345XIA0_9ACTN</name>
<organism evidence="6 7">
    <name type="scientific">Streptomyces armeniacus</name>
    <dbReference type="NCBI Taxonomy" id="83291"/>
    <lineage>
        <taxon>Bacteria</taxon>
        <taxon>Bacillati</taxon>
        <taxon>Actinomycetota</taxon>
        <taxon>Actinomycetes</taxon>
        <taxon>Kitasatosporales</taxon>
        <taxon>Streptomycetaceae</taxon>
        <taxon>Streptomyces</taxon>
    </lineage>
</organism>
<accession>A0A345XIA0</accession>
<dbReference type="GO" id="GO:0003677">
    <property type="term" value="F:DNA binding"/>
    <property type="evidence" value="ECO:0007669"/>
    <property type="project" value="UniProtKB-KW"/>
</dbReference>
<dbReference type="Pfam" id="PF09339">
    <property type="entry name" value="HTH_IclR"/>
    <property type="match status" value="2"/>
</dbReference>
<dbReference type="SUPFAM" id="SSF46785">
    <property type="entry name" value="Winged helix' DNA-binding domain"/>
    <property type="match status" value="2"/>
</dbReference>